<protein>
    <submittedName>
        <fullName evidence="1">Uncharacterized protein</fullName>
    </submittedName>
</protein>
<reference evidence="1 2" key="1">
    <citation type="submission" date="2022-08" db="EMBL/GenBank/DDBJ databases">
        <title>Reclassification of Massilia species as members of the genera Telluria, Duganella, Pseudoduganella, Mokoshia gen. nov. and Zemynaea gen. nov. using orthogonal and non-orthogonal genome-based approaches.</title>
        <authorList>
            <person name="Bowman J.P."/>
        </authorList>
    </citation>
    <scope>NUCLEOTIDE SEQUENCE [LARGE SCALE GENOMIC DNA]</scope>
    <source>
        <strain evidence="1 2">LMG 28164</strain>
    </source>
</reference>
<keyword evidence="2" id="KW-1185">Reference proteome</keyword>
<evidence type="ECO:0000313" key="2">
    <source>
        <dbReference type="Proteomes" id="UP001205560"/>
    </source>
</evidence>
<sequence length="62" mass="7011">MDQIRPSQRQDAHRRDIVELGIVLQQQSGTVSAVEFLRSQDIAAPVIERVLGEPQRRRSSSV</sequence>
<dbReference type="Proteomes" id="UP001205560">
    <property type="component" value="Unassembled WGS sequence"/>
</dbReference>
<gene>
    <name evidence="1" type="ORF">NX782_01025</name>
</gene>
<name>A0ABT2A0T2_9BURK</name>
<evidence type="ECO:0000313" key="1">
    <source>
        <dbReference type="EMBL" id="MCS0587783.1"/>
    </source>
</evidence>
<dbReference type="EMBL" id="JANUGX010000001">
    <property type="protein sequence ID" value="MCS0587783.1"/>
    <property type="molecule type" value="Genomic_DNA"/>
</dbReference>
<organism evidence="1 2">
    <name type="scientific">Massilia norwichensis</name>
    <dbReference type="NCBI Taxonomy" id="1442366"/>
    <lineage>
        <taxon>Bacteria</taxon>
        <taxon>Pseudomonadati</taxon>
        <taxon>Pseudomonadota</taxon>
        <taxon>Betaproteobacteria</taxon>
        <taxon>Burkholderiales</taxon>
        <taxon>Oxalobacteraceae</taxon>
        <taxon>Telluria group</taxon>
        <taxon>Massilia</taxon>
    </lineage>
</organism>
<accession>A0ABT2A0T2</accession>
<dbReference type="RefSeq" id="WP_258843614.1">
    <property type="nucleotide sequence ID" value="NZ_JANUGX010000001.1"/>
</dbReference>
<comment type="caution">
    <text evidence="1">The sequence shown here is derived from an EMBL/GenBank/DDBJ whole genome shotgun (WGS) entry which is preliminary data.</text>
</comment>
<proteinExistence type="predicted"/>